<evidence type="ECO:0000313" key="8">
    <source>
        <dbReference type="Proteomes" id="UP001597506"/>
    </source>
</evidence>
<dbReference type="PROSITE" id="PS01215">
    <property type="entry name" value="MRP"/>
    <property type="match status" value="1"/>
</dbReference>
<dbReference type="InterPro" id="IPR033756">
    <property type="entry name" value="YlxH/NBP35"/>
</dbReference>
<dbReference type="GO" id="GO:0005524">
    <property type="term" value="F:ATP binding"/>
    <property type="evidence" value="ECO:0007669"/>
    <property type="project" value="UniProtKB-KW"/>
</dbReference>
<keyword evidence="6" id="KW-0378">Hydrolase</keyword>
<evidence type="ECO:0000256" key="1">
    <source>
        <dbReference type="ARBA" id="ARBA00022723"/>
    </source>
</evidence>
<comment type="function">
    <text evidence="6">Binds and transfers iron-sulfur (Fe-S) clusters to target apoproteins. Can hydrolyze ATP.</text>
</comment>
<comment type="similarity">
    <text evidence="6">Belongs to the Mrp/NBP35 ATP-binding proteins family.</text>
</comment>
<dbReference type="Gene3D" id="3.40.50.300">
    <property type="entry name" value="P-loop containing nucleotide triphosphate hydrolases"/>
    <property type="match status" value="1"/>
</dbReference>
<proteinExistence type="inferred from homology"/>
<dbReference type="CDD" id="cd02037">
    <property type="entry name" value="Mrp_NBP35"/>
    <property type="match status" value="1"/>
</dbReference>
<dbReference type="HAMAP" id="MF_02040">
    <property type="entry name" value="Mrp_NBP35"/>
    <property type="match status" value="1"/>
</dbReference>
<name>A0ABW5RNW0_9BACI</name>
<keyword evidence="3 6" id="KW-0067">ATP-binding</keyword>
<dbReference type="SUPFAM" id="SSF52540">
    <property type="entry name" value="P-loop containing nucleoside triphosphate hydrolases"/>
    <property type="match status" value="1"/>
</dbReference>
<comment type="subunit">
    <text evidence="6">Homodimer.</text>
</comment>
<evidence type="ECO:0000313" key="7">
    <source>
        <dbReference type="EMBL" id="MFD2680378.1"/>
    </source>
</evidence>
<comment type="caution">
    <text evidence="7">The sequence shown here is derived from an EMBL/GenBank/DDBJ whole genome shotgun (WGS) entry which is preliminary data.</text>
</comment>
<evidence type="ECO:0000256" key="4">
    <source>
        <dbReference type="ARBA" id="ARBA00023004"/>
    </source>
</evidence>
<evidence type="ECO:0000256" key="5">
    <source>
        <dbReference type="ARBA" id="ARBA00023014"/>
    </source>
</evidence>
<dbReference type="Pfam" id="PF10609">
    <property type="entry name" value="ParA"/>
    <property type="match status" value="1"/>
</dbReference>
<evidence type="ECO:0000256" key="2">
    <source>
        <dbReference type="ARBA" id="ARBA00022741"/>
    </source>
</evidence>
<dbReference type="InterPro" id="IPR044304">
    <property type="entry name" value="NUBPL-like"/>
</dbReference>
<dbReference type="PANTHER" id="PTHR42961">
    <property type="entry name" value="IRON-SULFUR PROTEIN NUBPL"/>
    <property type="match status" value="1"/>
</dbReference>
<evidence type="ECO:0000256" key="3">
    <source>
        <dbReference type="ARBA" id="ARBA00022840"/>
    </source>
</evidence>
<keyword evidence="1 6" id="KW-0479">Metal-binding</keyword>
<dbReference type="RefSeq" id="WP_377933733.1">
    <property type="nucleotide sequence ID" value="NZ_JBHUMF010000015.1"/>
</dbReference>
<keyword evidence="2 6" id="KW-0547">Nucleotide-binding</keyword>
<keyword evidence="4 6" id="KW-0408">Iron</keyword>
<dbReference type="InterPro" id="IPR000808">
    <property type="entry name" value="Mrp-like_CS"/>
</dbReference>
<keyword evidence="5 6" id="KW-0411">Iron-sulfur</keyword>
<evidence type="ECO:0000256" key="6">
    <source>
        <dbReference type="HAMAP-Rule" id="MF_02040"/>
    </source>
</evidence>
<sequence length="245" mass="26619">MLSGSVIAVTSGKGGVGKSTVSVNLATALARSGKNVALIDLDIYGFSVPNIMNISSRPKTINQKIIPIEAHGVKVMSMGFLIKGNDPVVWRGPMLGKMVEHFTKDVMWGELDYVILDMPPGTGDVALDMHNFIPQSKEIIVTTPHQTATHVAERAGTMAIKSEHEIIGVVENMSYFQPIEGQDKYYLFGKGGGEALAENLHTEVLARLPIQEPQEGSPTPAIYEEGTQLYTEYNKLAAKINELHS</sequence>
<dbReference type="InterPro" id="IPR027417">
    <property type="entry name" value="P-loop_NTPase"/>
</dbReference>
<dbReference type="Proteomes" id="UP001597506">
    <property type="component" value="Unassembled WGS sequence"/>
</dbReference>
<protein>
    <recommendedName>
        <fullName evidence="6">Iron-sulfur cluster carrier protein</fullName>
    </recommendedName>
</protein>
<dbReference type="EMBL" id="JBHUMF010000015">
    <property type="protein sequence ID" value="MFD2680378.1"/>
    <property type="molecule type" value="Genomic_DNA"/>
</dbReference>
<dbReference type="PANTHER" id="PTHR42961:SF2">
    <property type="entry name" value="IRON-SULFUR PROTEIN NUBPL"/>
    <property type="match status" value="1"/>
</dbReference>
<gene>
    <name evidence="7" type="ORF">ACFSUL_06385</name>
</gene>
<accession>A0ABW5RNW0</accession>
<organism evidence="7 8">
    <name type="scientific">Bacillus seohaeanensis</name>
    <dbReference type="NCBI Taxonomy" id="284580"/>
    <lineage>
        <taxon>Bacteria</taxon>
        <taxon>Bacillati</taxon>
        <taxon>Bacillota</taxon>
        <taxon>Bacilli</taxon>
        <taxon>Bacillales</taxon>
        <taxon>Bacillaceae</taxon>
        <taxon>Bacillus</taxon>
    </lineage>
</organism>
<reference evidence="8" key="1">
    <citation type="journal article" date="2019" name="Int. J. Syst. Evol. Microbiol.">
        <title>The Global Catalogue of Microorganisms (GCM) 10K type strain sequencing project: providing services to taxonomists for standard genome sequencing and annotation.</title>
        <authorList>
            <consortium name="The Broad Institute Genomics Platform"/>
            <consortium name="The Broad Institute Genome Sequencing Center for Infectious Disease"/>
            <person name="Wu L."/>
            <person name="Ma J."/>
        </authorList>
    </citation>
    <scope>NUCLEOTIDE SEQUENCE [LARGE SCALE GENOMIC DNA]</scope>
    <source>
        <strain evidence="8">KCTC 3913</strain>
    </source>
</reference>
<dbReference type="InterPro" id="IPR019591">
    <property type="entry name" value="Mrp/NBP35_ATP-bd"/>
</dbReference>
<keyword evidence="8" id="KW-1185">Reference proteome</keyword>
<feature type="binding site" evidence="6">
    <location>
        <begin position="12"/>
        <end position="19"/>
    </location>
    <ligand>
        <name>ATP</name>
        <dbReference type="ChEBI" id="CHEBI:30616"/>
    </ligand>
</feature>